<dbReference type="NCBIfam" id="TIGR00072">
    <property type="entry name" value="hydrog_prot"/>
    <property type="match status" value="1"/>
</dbReference>
<dbReference type="OrthoDB" id="9792731at2"/>
<dbReference type="InterPro" id="IPR000671">
    <property type="entry name" value="Peptidase_A31"/>
</dbReference>
<evidence type="ECO:0000256" key="2">
    <source>
        <dbReference type="ARBA" id="ARBA00022670"/>
    </source>
</evidence>
<dbReference type="GO" id="GO:0016485">
    <property type="term" value="P:protein processing"/>
    <property type="evidence" value="ECO:0007669"/>
    <property type="project" value="TreeGrafter"/>
</dbReference>
<dbReference type="Pfam" id="PF01750">
    <property type="entry name" value="HycI"/>
    <property type="match status" value="1"/>
</dbReference>
<accession>A0A5E7AWH4</accession>
<dbReference type="GO" id="GO:0004190">
    <property type="term" value="F:aspartic-type endopeptidase activity"/>
    <property type="evidence" value="ECO:0007669"/>
    <property type="project" value="UniProtKB-KW"/>
</dbReference>
<dbReference type="PRINTS" id="PR00446">
    <property type="entry name" value="HYDRGNUPTAKE"/>
</dbReference>
<evidence type="ECO:0000313" key="6">
    <source>
        <dbReference type="Proteomes" id="UP000379480"/>
    </source>
</evidence>
<gene>
    <name evidence="5" type="primary">hybD</name>
    <name evidence="5" type="ORF">PS723_01092</name>
</gene>
<dbReference type="PANTHER" id="PTHR30302:SF1">
    <property type="entry name" value="HYDROGENASE 2 MATURATION PROTEASE"/>
    <property type="match status" value="1"/>
</dbReference>
<keyword evidence="3" id="KW-0064">Aspartyl protease</keyword>
<evidence type="ECO:0000256" key="3">
    <source>
        <dbReference type="ARBA" id="ARBA00022750"/>
    </source>
</evidence>
<sequence>MMKILVAGIGNIFMGDDGFGCEVAGRLSQRKVPAGVDVVDFGIRGLDLGYALMDGYEVVILIDTVDRGEAPGTLYLIEPEIGDAAAPARGEQLMAPHGMDPASVLRFIAALDQRRPRVLMVCCQPAFLGGEQGHMGLSEEVTQSVDKALTEVLGLVDELLA</sequence>
<keyword evidence="2 5" id="KW-0645">Protease</keyword>
<evidence type="ECO:0000256" key="1">
    <source>
        <dbReference type="ARBA" id="ARBA00006814"/>
    </source>
</evidence>
<keyword evidence="4 5" id="KW-0378">Hydrolase</keyword>
<dbReference type="RefSeq" id="WP_150802655.1">
    <property type="nucleotide sequence ID" value="NZ_CABVHY010000004.1"/>
</dbReference>
<dbReference type="Gene3D" id="3.40.50.1450">
    <property type="entry name" value="HybD-like"/>
    <property type="match status" value="1"/>
</dbReference>
<proteinExistence type="inferred from homology"/>
<dbReference type="GO" id="GO:0008047">
    <property type="term" value="F:enzyme activator activity"/>
    <property type="evidence" value="ECO:0007669"/>
    <property type="project" value="InterPro"/>
</dbReference>
<dbReference type="Proteomes" id="UP000379480">
    <property type="component" value="Unassembled WGS sequence"/>
</dbReference>
<reference evidence="5 6" key="1">
    <citation type="submission" date="2019-09" db="EMBL/GenBank/DDBJ databases">
        <authorList>
            <person name="Chandra G."/>
            <person name="Truman W A."/>
        </authorList>
    </citation>
    <scope>NUCLEOTIDE SEQUENCE [LARGE SCALE GENOMIC DNA]</scope>
    <source>
        <strain evidence="5">PS723</strain>
    </source>
</reference>
<evidence type="ECO:0000256" key="4">
    <source>
        <dbReference type="ARBA" id="ARBA00022801"/>
    </source>
</evidence>
<dbReference type="SUPFAM" id="SSF53163">
    <property type="entry name" value="HybD-like"/>
    <property type="match status" value="1"/>
</dbReference>
<dbReference type="AlphaFoldDB" id="A0A5E7AWH4"/>
<protein>
    <submittedName>
        <fullName evidence="5">Hydrogenase 2 maturation protease</fullName>
        <ecNumber evidence="5">3.4.23.-</ecNumber>
    </submittedName>
</protein>
<name>A0A5E7AWH4_PSEFL</name>
<dbReference type="EMBL" id="CABVHY010000004">
    <property type="protein sequence ID" value="VVN81044.1"/>
    <property type="molecule type" value="Genomic_DNA"/>
</dbReference>
<evidence type="ECO:0000313" key="5">
    <source>
        <dbReference type="EMBL" id="VVN81044.1"/>
    </source>
</evidence>
<comment type="similarity">
    <text evidence="1">Belongs to the peptidase A31 family.</text>
</comment>
<organism evidence="5 6">
    <name type="scientific">Pseudomonas fluorescens</name>
    <dbReference type="NCBI Taxonomy" id="294"/>
    <lineage>
        <taxon>Bacteria</taxon>
        <taxon>Pseudomonadati</taxon>
        <taxon>Pseudomonadota</taxon>
        <taxon>Gammaproteobacteria</taxon>
        <taxon>Pseudomonadales</taxon>
        <taxon>Pseudomonadaceae</taxon>
        <taxon>Pseudomonas</taxon>
    </lineage>
</organism>
<dbReference type="PANTHER" id="PTHR30302">
    <property type="entry name" value="HYDROGENASE 1 MATURATION PROTEASE"/>
    <property type="match status" value="1"/>
</dbReference>
<dbReference type="EC" id="3.4.23.-" evidence="5"/>
<dbReference type="InterPro" id="IPR023430">
    <property type="entry name" value="Pept_HybD-like_dom_sf"/>
</dbReference>